<keyword evidence="1" id="KW-0732">Signal</keyword>
<name>A0A8S3UVS3_MYTED</name>
<evidence type="ECO:0000313" key="3">
    <source>
        <dbReference type="EMBL" id="CAG2247985.1"/>
    </source>
</evidence>
<feature type="domain" description="C-type lectin" evidence="2">
    <location>
        <begin position="122"/>
        <end position="220"/>
    </location>
</feature>
<gene>
    <name evidence="3" type="ORF">MEDL_59876</name>
</gene>
<dbReference type="AlphaFoldDB" id="A0A8S3UVS3"/>
<dbReference type="InterPro" id="IPR016187">
    <property type="entry name" value="CTDL_fold"/>
</dbReference>
<dbReference type="EMBL" id="CAJPWZ010002920">
    <property type="protein sequence ID" value="CAG2247985.1"/>
    <property type="molecule type" value="Genomic_DNA"/>
</dbReference>
<dbReference type="OrthoDB" id="6132322at2759"/>
<sequence>MQAETYHFFLLMNVVEILVLVNGQYFSKCQQPEVITFIKDPILTDSCDSVLYGSIMCNNIRGCDMFKMTMNTCIFHRSNAGCTEIGIHNTRMFKKTCTATDIRCLNSNNMETVACRTGWSLTSNICYIQTTQTVTWNEAQIPCLNLEGVAAEFYSTEEMDDALTVSTSNVHVGGSLQNGVFLWDGSQQQVDSALWMPNEPVDGDCVQLSKEFRGLDALNWWFYNPVLCQQVINMSQLKIDIACCKKHGLMDKVQFVTSEMLGTHKYD</sequence>
<feature type="chain" id="PRO_5035901934" description="C-type lectin domain-containing protein" evidence="1">
    <location>
        <begin position="24"/>
        <end position="267"/>
    </location>
</feature>
<dbReference type="PROSITE" id="PS50041">
    <property type="entry name" value="C_TYPE_LECTIN_2"/>
    <property type="match status" value="1"/>
</dbReference>
<keyword evidence="4" id="KW-1185">Reference proteome</keyword>
<reference evidence="3" key="1">
    <citation type="submission" date="2021-03" db="EMBL/GenBank/DDBJ databases">
        <authorList>
            <person name="Bekaert M."/>
        </authorList>
    </citation>
    <scope>NUCLEOTIDE SEQUENCE</scope>
</reference>
<dbReference type="CDD" id="cd00037">
    <property type="entry name" value="CLECT"/>
    <property type="match status" value="1"/>
</dbReference>
<dbReference type="SMART" id="SM00034">
    <property type="entry name" value="CLECT"/>
    <property type="match status" value="1"/>
</dbReference>
<comment type="caution">
    <text evidence="3">The sequence shown here is derived from an EMBL/GenBank/DDBJ whole genome shotgun (WGS) entry which is preliminary data.</text>
</comment>
<dbReference type="Proteomes" id="UP000683360">
    <property type="component" value="Unassembled WGS sequence"/>
</dbReference>
<protein>
    <recommendedName>
        <fullName evidence="2">C-type lectin domain-containing protein</fullName>
    </recommendedName>
</protein>
<dbReference type="Gene3D" id="3.10.100.10">
    <property type="entry name" value="Mannose-Binding Protein A, subunit A"/>
    <property type="match status" value="1"/>
</dbReference>
<feature type="signal peptide" evidence="1">
    <location>
        <begin position="1"/>
        <end position="23"/>
    </location>
</feature>
<evidence type="ECO:0000313" key="4">
    <source>
        <dbReference type="Proteomes" id="UP000683360"/>
    </source>
</evidence>
<dbReference type="InterPro" id="IPR016186">
    <property type="entry name" value="C-type_lectin-like/link_sf"/>
</dbReference>
<organism evidence="3 4">
    <name type="scientific">Mytilus edulis</name>
    <name type="common">Blue mussel</name>
    <dbReference type="NCBI Taxonomy" id="6550"/>
    <lineage>
        <taxon>Eukaryota</taxon>
        <taxon>Metazoa</taxon>
        <taxon>Spiralia</taxon>
        <taxon>Lophotrochozoa</taxon>
        <taxon>Mollusca</taxon>
        <taxon>Bivalvia</taxon>
        <taxon>Autobranchia</taxon>
        <taxon>Pteriomorphia</taxon>
        <taxon>Mytilida</taxon>
        <taxon>Mytiloidea</taxon>
        <taxon>Mytilidae</taxon>
        <taxon>Mytilinae</taxon>
        <taxon>Mytilus</taxon>
    </lineage>
</organism>
<dbReference type="SUPFAM" id="SSF56436">
    <property type="entry name" value="C-type lectin-like"/>
    <property type="match status" value="1"/>
</dbReference>
<evidence type="ECO:0000256" key="1">
    <source>
        <dbReference type="SAM" id="SignalP"/>
    </source>
</evidence>
<dbReference type="InterPro" id="IPR001304">
    <property type="entry name" value="C-type_lectin-like"/>
</dbReference>
<accession>A0A8S3UVS3</accession>
<evidence type="ECO:0000259" key="2">
    <source>
        <dbReference type="PROSITE" id="PS50041"/>
    </source>
</evidence>
<proteinExistence type="predicted"/>